<dbReference type="EC" id="3.1.3.-" evidence="6"/>
<dbReference type="CDD" id="cd07530">
    <property type="entry name" value="HAD_Pase_UmpH-like"/>
    <property type="match status" value="1"/>
</dbReference>
<dbReference type="EMBL" id="JBHTOC010000002">
    <property type="protein sequence ID" value="MFD1428945.1"/>
    <property type="molecule type" value="Genomic_DNA"/>
</dbReference>
<dbReference type="Proteomes" id="UP001597196">
    <property type="component" value="Unassembled WGS sequence"/>
</dbReference>
<dbReference type="SUPFAM" id="SSF56784">
    <property type="entry name" value="HAD-like"/>
    <property type="match status" value="1"/>
</dbReference>
<dbReference type="Pfam" id="PF13242">
    <property type="entry name" value="Hydrolase_like"/>
    <property type="match status" value="1"/>
</dbReference>
<comment type="cofactor">
    <cofactor evidence="1 6">
        <name>Mg(2+)</name>
        <dbReference type="ChEBI" id="CHEBI:18420"/>
    </cofactor>
</comment>
<dbReference type="SFLD" id="SFLDS00003">
    <property type="entry name" value="Haloacid_Dehalogenase"/>
    <property type="match status" value="1"/>
</dbReference>
<gene>
    <name evidence="7" type="ORF">ACFQ4P_01615</name>
</gene>
<dbReference type="NCBIfam" id="TIGR01460">
    <property type="entry name" value="HAD-SF-IIA"/>
    <property type="match status" value="1"/>
</dbReference>
<dbReference type="PANTHER" id="PTHR19288:SF46">
    <property type="entry name" value="HALOACID DEHALOGENASE-LIKE HYDROLASE DOMAIN-CONTAINING PROTEIN 2"/>
    <property type="match status" value="1"/>
</dbReference>
<dbReference type="SFLD" id="SFLDG01139">
    <property type="entry name" value="C2.A:_Pyridoxal_Phosphate_Phos"/>
    <property type="match status" value="1"/>
</dbReference>
<dbReference type="Gene3D" id="3.40.50.1000">
    <property type="entry name" value="HAD superfamily/HAD-like"/>
    <property type="match status" value="2"/>
</dbReference>
<dbReference type="Pfam" id="PF13344">
    <property type="entry name" value="Hydrolase_6"/>
    <property type="match status" value="1"/>
</dbReference>
<reference evidence="8" key="1">
    <citation type="journal article" date="2019" name="Int. J. Syst. Evol. Microbiol.">
        <title>The Global Catalogue of Microorganisms (GCM) 10K type strain sequencing project: providing services to taxonomists for standard genome sequencing and annotation.</title>
        <authorList>
            <consortium name="The Broad Institute Genomics Platform"/>
            <consortium name="The Broad Institute Genome Sequencing Center for Infectious Disease"/>
            <person name="Wu L."/>
            <person name="Ma J."/>
        </authorList>
    </citation>
    <scope>NUCLEOTIDE SEQUENCE [LARGE SCALE GENOMIC DNA]</scope>
    <source>
        <strain evidence="8">CCM 8980</strain>
    </source>
</reference>
<proteinExistence type="inferred from homology"/>
<comment type="similarity">
    <text evidence="2 6">Belongs to the HAD-like hydrolase superfamily. NagD family.</text>
</comment>
<evidence type="ECO:0000256" key="5">
    <source>
        <dbReference type="ARBA" id="ARBA00022842"/>
    </source>
</evidence>
<keyword evidence="3 6" id="KW-0479">Metal-binding</keyword>
<dbReference type="InterPro" id="IPR023214">
    <property type="entry name" value="HAD_sf"/>
</dbReference>
<dbReference type="InterPro" id="IPR036412">
    <property type="entry name" value="HAD-like_sf"/>
</dbReference>
<organism evidence="7 8">
    <name type="scientific">Lacticaseibacillus mingshuiensis</name>
    <dbReference type="NCBI Taxonomy" id="2799574"/>
    <lineage>
        <taxon>Bacteria</taxon>
        <taxon>Bacillati</taxon>
        <taxon>Bacillota</taxon>
        <taxon>Bacilli</taxon>
        <taxon>Lactobacillales</taxon>
        <taxon>Lactobacillaceae</taxon>
        <taxon>Lacticaseibacillus</taxon>
    </lineage>
</organism>
<evidence type="ECO:0000256" key="6">
    <source>
        <dbReference type="PIRNR" id="PIRNR000915"/>
    </source>
</evidence>
<dbReference type="RefSeq" id="WP_203628494.1">
    <property type="nucleotide sequence ID" value="NZ_BOLQ01000031.1"/>
</dbReference>
<accession>A0ABW4CH97</accession>
<evidence type="ECO:0000256" key="2">
    <source>
        <dbReference type="ARBA" id="ARBA00006696"/>
    </source>
</evidence>
<dbReference type="NCBIfam" id="TIGR01457">
    <property type="entry name" value="HAD-SF-IIA-hyp2"/>
    <property type="match status" value="1"/>
</dbReference>
<name>A0ABW4CH97_9LACO</name>
<protein>
    <recommendedName>
        <fullName evidence="6">Acid sugar phosphatase</fullName>
        <ecNumber evidence="6">3.1.3.-</ecNumber>
    </recommendedName>
</protein>
<keyword evidence="5 6" id="KW-0460">Magnesium</keyword>
<keyword evidence="8" id="KW-1185">Reference proteome</keyword>
<dbReference type="PANTHER" id="PTHR19288">
    <property type="entry name" value="4-NITROPHENYLPHOSPHATASE-RELATED"/>
    <property type="match status" value="1"/>
</dbReference>
<evidence type="ECO:0000313" key="7">
    <source>
        <dbReference type="EMBL" id="MFD1428945.1"/>
    </source>
</evidence>
<evidence type="ECO:0000256" key="4">
    <source>
        <dbReference type="ARBA" id="ARBA00022801"/>
    </source>
</evidence>
<comment type="function">
    <text evidence="6">Catalyzes the dephosphorylation of 2-6 carbon acid sugars in vitro.</text>
</comment>
<sequence length="258" mass="28627">MTYKGYMIDLDGTVYRGRERIPEARDFILRLQAKQLPFLFLTNNTTKSPQDVCKNLATNHDIFAEPSQVYTPSLATAAWIQEQNGGDARGKSVYVIGELGLKQALLDIGLTFNEVDPDYVVVGLDYDVTYHKFELATLAIQRGAFFIGTNADTNLPNERGHVPGAGSVIALVERATQQKAFYIGKPEAIIMRQGLRRMQLNKEDVVMVGDNYHTDIMAGINAGIDTLLVYTGISTKAEVAEEKVQPTHQIDSLADWEV</sequence>
<evidence type="ECO:0000256" key="3">
    <source>
        <dbReference type="ARBA" id="ARBA00022723"/>
    </source>
</evidence>
<evidence type="ECO:0000313" key="8">
    <source>
        <dbReference type="Proteomes" id="UP001597196"/>
    </source>
</evidence>
<comment type="caution">
    <text evidence="7">The sequence shown here is derived from an EMBL/GenBank/DDBJ whole genome shotgun (WGS) entry which is preliminary data.</text>
</comment>
<dbReference type="InterPro" id="IPR006357">
    <property type="entry name" value="HAD-SF_hydro_IIA"/>
</dbReference>
<dbReference type="GO" id="GO:0016787">
    <property type="term" value="F:hydrolase activity"/>
    <property type="evidence" value="ECO:0007669"/>
    <property type="project" value="UniProtKB-KW"/>
</dbReference>
<dbReference type="InterPro" id="IPR006354">
    <property type="entry name" value="HAD-SF_hydro_IIA_hyp1"/>
</dbReference>
<keyword evidence="4 7" id="KW-0378">Hydrolase</keyword>
<dbReference type="PIRSF" id="PIRSF000915">
    <property type="entry name" value="PGP-type_phosphatase"/>
    <property type="match status" value="1"/>
</dbReference>
<evidence type="ECO:0000256" key="1">
    <source>
        <dbReference type="ARBA" id="ARBA00001946"/>
    </source>
</evidence>